<gene>
    <name evidence="7" type="ORF">WCD74_10355</name>
</gene>
<evidence type="ECO:0000256" key="4">
    <source>
        <dbReference type="ARBA" id="ARBA00022989"/>
    </source>
</evidence>
<accession>A0ABU8MMK6</accession>
<proteinExistence type="predicted"/>
<dbReference type="Pfam" id="PF03706">
    <property type="entry name" value="LPG_synthase_TM"/>
    <property type="match status" value="1"/>
</dbReference>
<dbReference type="PANTHER" id="PTHR40277:SF1">
    <property type="entry name" value="BLL5419 PROTEIN"/>
    <property type="match status" value="1"/>
</dbReference>
<feature type="transmembrane region" description="Helical" evidence="6">
    <location>
        <begin position="214"/>
        <end position="233"/>
    </location>
</feature>
<evidence type="ECO:0000313" key="8">
    <source>
        <dbReference type="Proteomes" id="UP001385809"/>
    </source>
</evidence>
<evidence type="ECO:0000256" key="1">
    <source>
        <dbReference type="ARBA" id="ARBA00004651"/>
    </source>
</evidence>
<keyword evidence="5 6" id="KW-0472">Membrane</keyword>
<sequence length="317" mass="31485">MKVLKLVVGAALVVAVTAHLGTGAVVDGLRAVSGPSVLAALALGFVTTAACAARWCLVARGVGLRLAFGRALADCYRAQFLNSVLPAGVLGDVHRAVDHGRRNADVGRGVRAVVIERVAGQVVVVATCAVLLVALPGPVHGLVDPATVLTVLAVVAAVAIGVAPLLRRRGVFGSLATDLRDGLFRRGTGPGVVGWSLLATAGHLALLAVAAGPVAPVGTLLPLLALALLAMGLPLNVGGWGPREAVLAAAFGAAGLGAATGLAAAVTYGVLALVSCLPGLGVLLLGRVALTRPAQRDAAAPANSPRFTDRVPRASVA</sequence>
<dbReference type="EMBL" id="JBBEGN010000003">
    <property type="protein sequence ID" value="MEJ2868168.1"/>
    <property type="molecule type" value="Genomic_DNA"/>
</dbReference>
<keyword evidence="4 6" id="KW-1133">Transmembrane helix</keyword>
<keyword evidence="8" id="KW-1185">Reference proteome</keyword>
<evidence type="ECO:0000256" key="2">
    <source>
        <dbReference type="ARBA" id="ARBA00022475"/>
    </source>
</evidence>
<organism evidence="7 8">
    <name type="scientific">Actinomycetospora aurantiaca</name>
    <dbReference type="NCBI Taxonomy" id="3129233"/>
    <lineage>
        <taxon>Bacteria</taxon>
        <taxon>Bacillati</taxon>
        <taxon>Actinomycetota</taxon>
        <taxon>Actinomycetes</taxon>
        <taxon>Pseudonocardiales</taxon>
        <taxon>Pseudonocardiaceae</taxon>
        <taxon>Actinomycetospora</taxon>
    </lineage>
</organism>
<evidence type="ECO:0000256" key="3">
    <source>
        <dbReference type="ARBA" id="ARBA00022692"/>
    </source>
</evidence>
<evidence type="ECO:0000313" key="7">
    <source>
        <dbReference type="EMBL" id="MEJ2868168.1"/>
    </source>
</evidence>
<keyword evidence="3 6" id="KW-0812">Transmembrane</keyword>
<dbReference type="InterPro" id="IPR022791">
    <property type="entry name" value="L-PG_synthase/AglD"/>
</dbReference>
<name>A0ABU8MMK6_9PSEU</name>
<comment type="caution">
    <text evidence="7">The sequence shown here is derived from an EMBL/GenBank/DDBJ whole genome shotgun (WGS) entry which is preliminary data.</text>
</comment>
<protein>
    <submittedName>
        <fullName evidence="7">Lysylphosphatidylglycerol synthase domain-containing protein</fullName>
    </submittedName>
</protein>
<feature type="transmembrane region" description="Helical" evidence="6">
    <location>
        <begin position="145"/>
        <end position="166"/>
    </location>
</feature>
<keyword evidence="2" id="KW-1003">Cell membrane</keyword>
<reference evidence="7 8" key="1">
    <citation type="submission" date="2024-03" db="EMBL/GenBank/DDBJ databases">
        <title>Actinomycetospora sp. OC33-EN08, a novel actinomycete isolated from wild orchid (Aerides multiflora).</title>
        <authorList>
            <person name="Suriyachadkun C."/>
        </authorList>
    </citation>
    <scope>NUCLEOTIDE SEQUENCE [LARGE SCALE GENOMIC DNA]</scope>
    <source>
        <strain evidence="7 8">OC33-EN08</strain>
    </source>
</reference>
<dbReference type="RefSeq" id="WP_337694761.1">
    <property type="nucleotide sequence ID" value="NZ_JBBEGN010000003.1"/>
</dbReference>
<dbReference type="PANTHER" id="PTHR40277">
    <property type="entry name" value="BLL5419 PROTEIN"/>
    <property type="match status" value="1"/>
</dbReference>
<feature type="transmembrane region" description="Helical" evidence="6">
    <location>
        <begin position="39"/>
        <end position="57"/>
    </location>
</feature>
<dbReference type="Proteomes" id="UP001385809">
    <property type="component" value="Unassembled WGS sequence"/>
</dbReference>
<feature type="transmembrane region" description="Helical" evidence="6">
    <location>
        <begin position="118"/>
        <end position="139"/>
    </location>
</feature>
<evidence type="ECO:0000256" key="6">
    <source>
        <dbReference type="SAM" id="Phobius"/>
    </source>
</evidence>
<feature type="transmembrane region" description="Helical" evidence="6">
    <location>
        <begin position="270"/>
        <end position="290"/>
    </location>
</feature>
<feature type="transmembrane region" description="Helical" evidence="6">
    <location>
        <begin position="187"/>
        <end position="208"/>
    </location>
</feature>
<comment type="subcellular location">
    <subcellularLocation>
        <location evidence="1">Cell membrane</location>
        <topology evidence="1">Multi-pass membrane protein</topology>
    </subcellularLocation>
</comment>
<feature type="transmembrane region" description="Helical" evidence="6">
    <location>
        <begin position="245"/>
        <end position="264"/>
    </location>
</feature>
<evidence type="ECO:0000256" key="5">
    <source>
        <dbReference type="ARBA" id="ARBA00023136"/>
    </source>
</evidence>